<keyword evidence="2" id="KW-1185">Reference proteome</keyword>
<dbReference type="EMBL" id="JACHVZ010000017">
    <property type="protein sequence ID" value="MBB2931127.1"/>
    <property type="molecule type" value="Genomic_DNA"/>
</dbReference>
<sequence>MPNSSAGVSAFLSGFSAIESFFYRCSNGHRSNDSRNYSAAVLVARRGQQRAVTQNSARGLGRYDGWTRSGSIAVFALSAACRLA</sequence>
<accession>A0ABR6FVM4</accession>
<name>A0ABR6FVM4_9BURK</name>
<organism evidence="1 2">
    <name type="scientific">Paraburkholderia silvatlantica</name>
    <dbReference type="NCBI Taxonomy" id="321895"/>
    <lineage>
        <taxon>Bacteria</taxon>
        <taxon>Pseudomonadati</taxon>
        <taxon>Pseudomonadota</taxon>
        <taxon>Betaproteobacteria</taxon>
        <taxon>Burkholderiales</taxon>
        <taxon>Burkholderiaceae</taxon>
        <taxon>Paraburkholderia</taxon>
    </lineage>
</organism>
<gene>
    <name evidence="1" type="ORF">FHX59_005597</name>
</gene>
<evidence type="ECO:0000313" key="2">
    <source>
        <dbReference type="Proteomes" id="UP000533533"/>
    </source>
</evidence>
<protein>
    <submittedName>
        <fullName evidence="1">Uncharacterized protein</fullName>
    </submittedName>
</protein>
<dbReference type="RefSeq" id="WP_133253686.1">
    <property type="nucleotide sequence ID" value="NZ_JACHVZ010000017.1"/>
</dbReference>
<dbReference type="Proteomes" id="UP000533533">
    <property type="component" value="Unassembled WGS sequence"/>
</dbReference>
<proteinExistence type="predicted"/>
<reference evidence="1 2" key="1">
    <citation type="submission" date="2020-08" db="EMBL/GenBank/DDBJ databases">
        <title>Genomic Encyclopedia of Type Strains, Phase IV (KMG-V): Genome sequencing to study the core and pangenomes of soil and plant-associated prokaryotes.</title>
        <authorList>
            <person name="Whitman W."/>
        </authorList>
    </citation>
    <scope>NUCLEOTIDE SEQUENCE [LARGE SCALE GENOMIC DNA]</scope>
    <source>
        <strain evidence="1 2">SRMrh-85</strain>
    </source>
</reference>
<comment type="caution">
    <text evidence="1">The sequence shown here is derived from an EMBL/GenBank/DDBJ whole genome shotgun (WGS) entry which is preliminary data.</text>
</comment>
<evidence type="ECO:0000313" key="1">
    <source>
        <dbReference type="EMBL" id="MBB2931127.1"/>
    </source>
</evidence>